<sequence>MSQVLSALKRSEQAHQTQAQPQFYASAQSSQVTSTFSWSTAMFALCVPTLCSVAYFGAQYYKDYLSQSDWQPEVIQQVERVEASYTLTQVTPLQPLVAVPKKHMVAQANTESYSLLPSNDPVTKTFESRTLETKAPETKTPEIVAERPKANVNQAQQDDPLSNLDFSQLSPEIARRLQAAMSNQEESKQPISSSTSEVVRFEQNSNQYQGRLPAMNFQTHVYARAEDKRWVKINDVEYMQGDVLGSGAVLETIEPQACIIAFEGERLRIPALYDWKG</sequence>
<evidence type="ECO:0000313" key="3">
    <source>
        <dbReference type="Proteomes" id="UP000464262"/>
    </source>
</evidence>
<dbReference type="InterPro" id="IPR032389">
    <property type="entry name" value="GspB_C"/>
</dbReference>
<organism evidence="2 3">
    <name type="scientific">Vibrio astriarenae</name>
    <dbReference type="NCBI Taxonomy" id="1481923"/>
    <lineage>
        <taxon>Bacteria</taxon>
        <taxon>Pseudomonadati</taxon>
        <taxon>Pseudomonadota</taxon>
        <taxon>Gammaproteobacteria</taxon>
        <taxon>Vibrionales</taxon>
        <taxon>Vibrionaceae</taxon>
        <taxon>Vibrio</taxon>
    </lineage>
</organism>
<gene>
    <name evidence="2" type="ORF">GT360_02655</name>
</gene>
<dbReference type="Pfam" id="PF16537">
    <property type="entry name" value="T2SSB"/>
    <property type="match status" value="1"/>
</dbReference>
<dbReference type="RefSeq" id="WP_164647381.1">
    <property type="nucleotide sequence ID" value="NZ_CP047475.1"/>
</dbReference>
<proteinExistence type="predicted"/>
<keyword evidence="3" id="KW-1185">Reference proteome</keyword>
<dbReference type="GO" id="GO:0015627">
    <property type="term" value="C:type II protein secretion system complex"/>
    <property type="evidence" value="ECO:0007669"/>
    <property type="project" value="InterPro"/>
</dbReference>
<feature type="domain" description="Type II secretion system protein GspB C-terminal" evidence="1">
    <location>
        <begin position="212"/>
        <end position="271"/>
    </location>
</feature>
<dbReference type="Proteomes" id="UP000464262">
    <property type="component" value="Chromosome 1"/>
</dbReference>
<evidence type="ECO:0000259" key="1">
    <source>
        <dbReference type="Pfam" id="PF16537"/>
    </source>
</evidence>
<name>A0A7Z2T1C2_9VIBR</name>
<reference evidence="2 3" key="1">
    <citation type="submission" date="2020-01" db="EMBL/GenBank/DDBJ databases">
        <title>Whole genome and functional gene identification of agarase of Vibrio HN897.</title>
        <authorList>
            <person name="Liu Y."/>
            <person name="Zhao Z."/>
        </authorList>
    </citation>
    <scope>NUCLEOTIDE SEQUENCE [LARGE SCALE GENOMIC DNA]</scope>
    <source>
        <strain evidence="2 3">HN897</strain>
    </source>
</reference>
<accession>A0A7Z2T1C2</accession>
<protein>
    <submittedName>
        <fullName evidence="2">GspB domain-containing protein</fullName>
    </submittedName>
</protein>
<dbReference type="AlphaFoldDB" id="A0A7Z2T1C2"/>
<evidence type="ECO:0000313" key="2">
    <source>
        <dbReference type="EMBL" id="QIA62486.1"/>
    </source>
</evidence>
<dbReference type="KEGG" id="vas:GT360_02655"/>
<dbReference type="EMBL" id="CP047475">
    <property type="protein sequence ID" value="QIA62486.1"/>
    <property type="molecule type" value="Genomic_DNA"/>
</dbReference>